<dbReference type="CDD" id="cd12912">
    <property type="entry name" value="PDC2_MCP_like"/>
    <property type="match status" value="1"/>
</dbReference>
<dbReference type="InterPro" id="IPR005467">
    <property type="entry name" value="His_kinase_dom"/>
</dbReference>
<protein>
    <recommendedName>
        <fullName evidence="3">histidine kinase</fullName>
        <ecNumber evidence="3">2.7.13.3</ecNumber>
    </recommendedName>
</protein>
<keyword evidence="8 13" id="KW-0418">Kinase</keyword>
<dbReference type="SUPFAM" id="SSF158472">
    <property type="entry name" value="HAMP domain-like"/>
    <property type="match status" value="1"/>
</dbReference>
<comment type="catalytic activity">
    <reaction evidence="1">
        <text>ATP + protein L-histidine = ADP + protein N-phospho-L-histidine.</text>
        <dbReference type="EC" id="2.7.13.3"/>
    </reaction>
</comment>
<evidence type="ECO:0000256" key="5">
    <source>
        <dbReference type="ARBA" id="ARBA00022553"/>
    </source>
</evidence>
<dbReference type="Gene3D" id="3.30.450.20">
    <property type="entry name" value="PAS domain"/>
    <property type="match status" value="2"/>
</dbReference>
<gene>
    <name evidence="13" type="ORF">SAMN05661003_101282</name>
</gene>
<dbReference type="InterPro" id="IPR004358">
    <property type="entry name" value="Sig_transdc_His_kin-like_C"/>
</dbReference>
<evidence type="ECO:0000256" key="6">
    <source>
        <dbReference type="ARBA" id="ARBA00022679"/>
    </source>
</evidence>
<evidence type="ECO:0000313" key="13">
    <source>
        <dbReference type="EMBL" id="SDD77834.1"/>
    </source>
</evidence>
<dbReference type="Gene3D" id="6.10.340.10">
    <property type="match status" value="1"/>
</dbReference>
<sequence>MIFFSRLKLRWKLLVVVLPLVLLPLLLVGSVVSYRSVELARQAINQVSRDDLEHMASFTRHLLEAHHQQFQVYQQQRRDDFITELKTLLQFARDLIADEQQRVSRGETTLAAAQQRVRTLLKQISIGESGYLYSLTSDGVLQVHVSREQQNISNEQDGEGHYFIRQMCDTARTSAPGSLHQLRYPWRNEALGETELRDKLALYVYEPAWDWIIVAAGYIDESLADLRFEQLALEELKAKIKEKRVGQTGYIYCMDSSGTFRLHPQQEGQNFIDARDSDGNPFIRQMCDTKQGWIRYPWQAEGEKRPRFKIVRYDYFAPWDWIVAVGCYEDEFYQTANRISANTAKITLLVMLAACLGSLLLVSLASKILTNPIHHMIQVIRRVKAGHLGEQMHIGSQDELGELAATFNRMTEIIQKNKEMEASLAQHGKMASLGVLSSGVAHEINNPLGVILGYAGYLESKVAPDDPNYTYIHEIKRESKRCKKIVQDLLSYARTPKSVLAPTDLNNLLDQIVNFAANHTDMHHVRIRKQFAADLPPVPCDGDQIRQVAINLILNAGGAIVGSGELLVRTALADGGVLIEFRDSGCGMDEQTQEKIFEPFYTTKDKGTGLGLAISRQIIEQHQGRITLKSAPGRGTSVRVWLPLQPEE</sequence>
<evidence type="ECO:0000256" key="9">
    <source>
        <dbReference type="ARBA" id="ARBA00022989"/>
    </source>
</evidence>
<dbReference type="Gene3D" id="3.30.565.10">
    <property type="entry name" value="Histidine kinase-like ATPase, C-terminal domain"/>
    <property type="match status" value="1"/>
</dbReference>
<dbReference type="EC" id="2.7.13.3" evidence="3"/>
<dbReference type="STRING" id="57664.SAMN05661003_101282"/>
<feature type="domain" description="Histidine kinase" evidence="11">
    <location>
        <begin position="439"/>
        <end position="646"/>
    </location>
</feature>
<dbReference type="Pfam" id="PF00672">
    <property type="entry name" value="HAMP"/>
    <property type="match status" value="1"/>
</dbReference>
<comment type="subcellular location">
    <subcellularLocation>
        <location evidence="2">Cell membrane</location>
        <topology evidence="2">Multi-pass membrane protein</topology>
    </subcellularLocation>
</comment>
<keyword evidence="10" id="KW-0472">Membrane</keyword>
<evidence type="ECO:0000256" key="7">
    <source>
        <dbReference type="ARBA" id="ARBA00022692"/>
    </source>
</evidence>
<keyword evidence="7" id="KW-0812">Transmembrane</keyword>
<dbReference type="Pfam" id="PF08269">
    <property type="entry name" value="dCache_2"/>
    <property type="match status" value="1"/>
</dbReference>
<keyword evidence="14" id="KW-1185">Reference proteome</keyword>
<keyword evidence="5" id="KW-0597">Phosphoprotein</keyword>
<dbReference type="SMART" id="SM01049">
    <property type="entry name" value="Cache_2"/>
    <property type="match status" value="2"/>
</dbReference>
<dbReference type="SMART" id="SM00387">
    <property type="entry name" value="HATPase_c"/>
    <property type="match status" value="1"/>
</dbReference>
<dbReference type="PANTHER" id="PTHR43065:SF42">
    <property type="entry name" value="TWO-COMPONENT SENSOR PPRA"/>
    <property type="match status" value="1"/>
</dbReference>
<dbReference type="CDD" id="cd00082">
    <property type="entry name" value="HisKA"/>
    <property type="match status" value="1"/>
</dbReference>
<evidence type="ECO:0000256" key="3">
    <source>
        <dbReference type="ARBA" id="ARBA00012438"/>
    </source>
</evidence>
<dbReference type="PRINTS" id="PR00344">
    <property type="entry name" value="BCTRLSENSOR"/>
</dbReference>
<dbReference type="CDD" id="cd06225">
    <property type="entry name" value="HAMP"/>
    <property type="match status" value="1"/>
</dbReference>
<dbReference type="SUPFAM" id="SSF55874">
    <property type="entry name" value="ATPase domain of HSP90 chaperone/DNA topoisomerase II/histidine kinase"/>
    <property type="match status" value="1"/>
</dbReference>
<dbReference type="GO" id="GO:0005886">
    <property type="term" value="C:plasma membrane"/>
    <property type="evidence" value="ECO:0007669"/>
    <property type="project" value="UniProtKB-SubCell"/>
</dbReference>
<organism evidence="13 14">
    <name type="scientific">Desulfuromonas thiophila</name>
    <dbReference type="NCBI Taxonomy" id="57664"/>
    <lineage>
        <taxon>Bacteria</taxon>
        <taxon>Pseudomonadati</taxon>
        <taxon>Thermodesulfobacteriota</taxon>
        <taxon>Desulfuromonadia</taxon>
        <taxon>Desulfuromonadales</taxon>
        <taxon>Desulfuromonadaceae</taxon>
        <taxon>Desulfuromonas</taxon>
    </lineage>
</organism>
<dbReference type="Proteomes" id="UP000243205">
    <property type="component" value="Unassembled WGS sequence"/>
</dbReference>
<dbReference type="RefSeq" id="WP_092075492.1">
    <property type="nucleotide sequence ID" value="NZ_FNAQ01000001.1"/>
</dbReference>
<dbReference type="Gene3D" id="1.10.287.130">
    <property type="match status" value="1"/>
</dbReference>
<dbReference type="InterPro" id="IPR003661">
    <property type="entry name" value="HisK_dim/P_dom"/>
</dbReference>
<evidence type="ECO:0000259" key="11">
    <source>
        <dbReference type="PROSITE" id="PS50109"/>
    </source>
</evidence>
<dbReference type="AlphaFoldDB" id="A0A1G6XHX4"/>
<dbReference type="InterPro" id="IPR036890">
    <property type="entry name" value="HATPase_C_sf"/>
</dbReference>
<dbReference type="OrthoDB" id="9808844at2"/>
<keyword evidence="6" id="KW-0808">Transferase</keyword>
<accession>A0A1G6XHX4</accession>
<dbReference type="Pfam" id="PF00512">
    <property type="entry name" value="HisKA"/>
    <property type="match status" value="1"/>
</dbReference>
<keyword evidence="9" id="KW-1133">Transmembrane helix</keyword>
<reference evidence="14" key="1">
    <citation type="submission" date="2016-10" db="EMBL/GenBank/DDBJ databases">
        <authorList>
            <person name="Varghese N."/>
            <person name="Submissions S."/>
        </authorList>
    </citation>
    <scope>NUCLEOTIDE SEQUENCE [LARGE SCALE GENOMIC DNA]</scope>
    <source>
        <strain evidence="14">DSM 8987</strain>
    </source>
</reference>
<dbReference type="InterPro" id="IPR033480">
    <property type="entry name" value="sCache_2"/>
</dbReference>
<dbReference type="SMART" id="SM00388">
    <property type="entry name" value="HisKA"/>
    <property type="match status" value="1"/>
</dbReference>
<dbReference type="InterPro" id="IPR036097">
    <property type="entry name" value="HisK_dim/P_sf"/>
</dbReference>
<evidence type="ECO:0000256" key="4">
    <source>
        <dbReference type="ARBA" id="ARBA00022475"/>
    </source>
</evidence>
<dbReference type="InterPro" id="IPR003660">
    <property type="entry name" value="HAMP_dom"/>
</dbReference>
<dbReference type="Pfam" id="PF02518">
    <property type="entry name" value="HATPase_c"/>
    <property type="match status" value="1"/>
</dbReference>
<dbReference type="PROSITE" id="PS50885">
    <property type="entry name" value="HAMP"/>
    <property type="match status" value="1"/>
</dbReference>
<proteinExistence type="predicted"/>
<dbReference type="PANTHER" id="PTHR43065">
    <property type="entry name" value="SENSOR HISTIDINE KINASE"/>
    <property type="match status" value="1"/>
</dbReference>
<dbReference type="InterPro" id="IPR004010">
    <property type="entry name" value="Double_Cache_2"/>
</dbReference>
<dbReference type="SMART" id="SM00304">
    <property type="entry name" value="HAMP"/>
    <property type="match status" value="1"/>
</dbReference>
<keyword evidence="4" id="KW-1003">Cell membrane</keyword>
<evidence type="ECO:0000313" key="14">
    <source>
        <dbReference type="Proteomes" id="UP000243205"/>
    </source>
</evidence>
<evidence type="ECO:0000256" key="8">
    <source>
        <dbReference type="ARBA" id="ARBA00022777"/>
    </source>
</evidence>
<name>A0A1G6XHX4_9BACT</name>
<feature type="domain" description="HAMP" evidence="12">
    <location>
        <begin position="367"/>
        <end position="419"/>
    </location>
</feature>
<dbReference type="GO" id="GO:0000155">
    <property type="term" value="F:phosphorelay sensor kinase activity"/>
    <property type="evidence" value="ECO:0007669"/>
    <property type="project" value="InterPro"/>
</dbReference>
<dbReference type="SUPFAM" id="SSF47384">
    <property type="entry name" value="Homodimeric domain of signal transducing histidine kinase"/>
    <property type="match status" value="1"/>
</dbReference>
<evidence type="ECO:0000259" key="12">
    <source>
        <dbReference type="PROSITE" id="PS50885"/>
    </source>
</evidence>
<dbReference type="InterPro" id="IPR003594">
    <property type="entry name" value="HATPase_dom"/>
</dbReference>
<evidence type="ECO:0000256" key="2">
    <source>
        <dbReference type="ARBA" id="ARBA00004651"/>
    </source>
</evidence>
<dbReference type="PROSITE" id="PS50109">
    <property type="entry name" value="HIS_KIN"/>
    <property type="match status" value="1"/>
</dbReference>
<evidence type="ECO:0000256" key="1">
    <source>
        <dbReference type="ARBA" id="ARBA00000085"/>
    </source>
</evidence>
<dbReference type="EMBL" id="FNAQ01000001">
    <property type="protein sequence ID" value="SDD77834.1"/>
    <property type="molecule type" value="Genomic_DNA"/>
</dbReference>
<evidence type="ECO:0000256" key="10">
    <source>
        <dbReference type="ARBA" id="ARBA00023136"/>
    </source>
</evidence>